<dbReference type="Pfam" id="PF00392">
    <property type="entry name" value="GntR"/>
    <property type="match status" value="1"/>
</dbReference>
<dbReference type="EMBL" id="JAMDMX010000124">
    <property type="protein sequence ID" value="MCY9697107.1"/>
    <property type="molecule type" value="Genomic_DNA"/>
</dbReference>
<organism evidence="6 7">
    <name type="scientific">Paenibacillus alginolyticus</name>
    <dbReference type="NCBI Taxonomy" id="59839"/>
    <lineage>
        <taxon>Bacteria</taxon>
        <taxon>Bacillati</taxon>
        <taxon>Bacillota</taxon>
        <taxon>Bacilli</taxon>
        <taxon>Bacillales</taxon>
        <taxon>Paenibacillaceae</taxon>
        <taxon>Paenibacillus</taxon>
    </lineage>
</organism>
<dbReference type="RefSeq" id="WP_029193312.1">
    <property type="nucleotide sequence ID" value="NZ_JAMDMW010000003.1"/>
</dbReference>
<name>A0ABT4GLN9_9BACL</name>
<dbReference type="CDD" id="cd06267">
    <property type="entry name" value="PBP1_LacI_sugar_binding-like"/>
    <property type="match status" value="1"/>
</dbReference>
<evidence type="ECO:0000313" key="6">
    <source>
        <dbReference type="EMBL" id="MCY9697107.1"/>
    </source>
</evidence>
<dbReference type="Gene3D" id="1.10.10.10">
    <property type="entry name" value="Winged helix-like DNA-binding domain superfamily/Winged helix DNA-binding domain"/>
    <property type="match status" value="1"/>
</dbReference>
<proteinExistence type="predicted"/>
<dbReference type="PRINTS" id="PR00035">
    <property type="entry name" value="HTHGNTR"/>
</dbReference>
<feature type="domain" description="HTH gntR-type" evidence="5">
    <location>
        <begin position="3"/>
        <end position="71"/>
    </location>
</feature>
<dbReference type="Pfam" id="PF00532">
    <property type="entry name" value="Peripla_BP_1"/>
    <property type="match status" value="1"/>
</dbReference>
<dbReference type="SMART" id="SM00345">
    <property type="entry name" value="HTH_GNTR"/>
    <property type="match status" value="1"/>
</dbReference>
<dbReference type="InterPro" id="IPR000524">
    <property type="entry name" value="Tscrpt_reg_HTH_GntR"/>
</dbReference>
<dbReference type="InterPro" id="IPR001761">
    <property type="entry name" value="Peripla_BP/Lac1_sug-bd_dom"/>
</dbReference>
<dbReference type="CDD" id="cd07377">
    <property type="entry name" value="WHTH_GntR"/>
    <property type="match status" value="1"/>
</dbReference>
<keyword evidence="1" id="KW-0678">Repressor</keyword>
<dbReference type="PANTHER" id="PTHR30146">
    <property type="entry name" value="LACI-RELATED TRANSCRIPTIONAL REPRESSOR"/>
    <property type="match status" value="1"/>
</dbReference>
<dbReference type="InterPro" id="IPR028082">
    <property type="entry name" value="Peripla_BP_I"/>
</dbReference>
<dbReference type="InterPro" id="IPR036390">
    <property type="entry name" value="WH_DNA-bd_sf"/>
</dbReference>
<dbReference type="PANTHER" id="PTHR30146:SF95">
    <property type="entry name" value="RIBOSE OPERON REPRESSOR"/>
    <property type="match status" value="1"/>
</dbReference>
<keyword evidence="2" id="KW-0805">Transcription regulation</keyword>
<dbReference type="PROSITE" id="PS50949">
    <property type="entry name" value="HTH_GNTR"/>
    <property type="match status" value="1"/>
</dbReference>
<evidence type="ECO:0000256" key="3">
    <source>
        <dbReference type="ARBA" id="ARBA00023125"/>
    </source>
</evidence>
<gene>
    <name evidence="6" type="ORF">M5X19_30225</name>
</gene>
<dbReference type="SUPFAM" id="SSF53822">
    <property type="entry name" value="Periplasmic binding protein-like I"/>
    <property type="match status" value="1"/>
</dbReference>
<dbReference type="Gene3D" id="3.40.50.2300">
    <property type="match status" value="2"/>
</dbReference>
<dbReference type="SUPFAM" id="SSF46785">
    <property type="entry name" value="Winged helix' DNA-binding domain"/>
    <property type="match status" value="1"/>
</dbReference>
<dbReference type="Proteomes" id="UP001527099">
    <property type="component" value="Unassembled WGS sequence"/>
</dbReference>
<evidence type="ECO:0000256" key="4">
    <source>
        <dbReference type="ARBA" id="ARBA00023163"/>
    </source>
</evidence>
<evidence type="ECO:0000256" key="1">
    <source>
        <dbReference type="ARBA" id="ARBA00022491"/>
    </source>
</evidence>
<dbReference type="InterPro" id="IPR036388">
    <property type="entry name" value="WH-like_DNA-bd_sf"/>
</dbReference>
<evidence type="ECO:0000313" key="7">
    <source>
        <dbReference type="Proteomes" id="UP001527099"/>
    </source>
</evidence>
<reference evidence="6 7" key="1">
    <citation type="submission" date="2022-05" db="EMBL/GenBank/DDBJ databases">
        <title>Genome Sequencing of Bee-Associated Microbes.</title>
        <authorList>
            <person name="Dunlap C."/>
        </authorList>
    </citation>
    <scope>NUCLEOTIDE SEQUENCE [LARGE SCALE GENOMIC DNA]</scope>
    <source>
        <strain evidence="6 7">NRRL B-14421</strain>
    </source>
</reference>
<evidence type="ECO:0000256" key="2">
    <source>
        <dbReference type="ARBA" id="ARBA00023015"/>
    </source>
</evidence>
<sequence>MAIPLYEKIYQHILHEIKSGVLKEGDRIPTELELADRFHVSRITTKKSLEILAKDGLIERHRGRGSYVSSNLPELYSLAVTEDMVDMENPTSDDWRLIAVILPDFSESYGTKLLRAIERQCSKLRIRMILKLTHDLREEEEIAIRTLVNMGIDGLIVYPIHGEHYNGELLKLVLNEFPLVLLDRYLKGINACSVCTNNKKAAQELTDYLLDKHHKHIAFVSTPPENTSTIEERIHGYTDALLHRGIGIDQQYFITNLSATLPNQLNKDSNIMEDREIISHFIMRNPQITAFVVGEYLLAIHLRQVLIKLGLLTKYEIVCFDSPDDLFEEPLFSFIRQNEEEMGINAVNLMQMQWDRTTVPKKTLVDHSFVKRMDR</sequence>
<keyword evidence="3" id="KW-0238">DNA-binding</keyword>
<protein>
    <submittedName>
        <fullName evidence="6">GntR family transcriptional regulator</fullName>
    </submittedName>
</protein>
<evidence type="ECO:0000259" key="5">
    <source>
        <dbReference type="PROSITE" id="PS50949"/>
    </source>
</evidence>
<keyword evidence="7" id="KW-1185">Reference proteome</keyword>
<comment type="caution">
    <text evidence="6">The sequence shown here is derived from an EMBL/GenBank/DDBJ whole genome shotgun (WGS) entry which is preliminary data.</text>
</comment>
<keyword evidence="4" id="KW-0804">Transcription</keyword>
<accession>A0ABT4GLN9</accession>